<accession>A0A0A9FX76</accession>
<reference evidence="1" key="2">
    <citation type="journal article" date="2015" name="Data Brief">
        <title>Shoot transcriptome of the giant reed, Arundo donax.</title>
        <authorList>
            <person name="Barrero R.A."/>
            <person name="Guerrero F.D."/>
            <person name="Moolhuijzen P."/>
            <person name="Goolsby J.A."/>
            <person name="Tidwell J."/>
            <person name="Bellgard S.E."/>
            <person name="Bellgard M.I."/>
        </authorList>
    </citation>
    <scope>NUCLEOTIDE SEQUENCE</scope>
    <source>
        <tissue evidence="1">Shoot tissue taken approximately 20 cm above the soil surface</tissue>
    </source>
</reference>
<organism evidence="1">
    <name type="scientific">Arundo donax</name>
    <name type="common">Giant reed</name>
    <name type="synonym">Donax arundinaceus</name>
    <dbReference type="NCBI Taxonomy" id="35708"/>
    <lineage>
        <taxon>Eukaryota</taxon>
        <taxon>Viridiplantae</taxon>
        <taxon>Streptophyta</taxon>
        <taxon>Embryophyta</taxon>
        <taxon>Tracheophyta</taxon>
        <taxon>Spermatophyta</taxon>
        <taxon>Magnoliopsida</taxon>
        <taxon>Liliopsida</taxon>
        <taxon>Poales</taxon>
        <taxon>Poaceae</taxon>
        <taxon>PACMAD clade</taxon>
        <taxon>Arundinoideae</taxon>
        <taxon>Arundineae</taxon>
        <taxon>Arundo</taxon>
    </lineage>
</organism>
<sequence length="33" mass="3915">MLIQLLKRVLRLQRLSQHHTISQDADLVQYLAL</sequence>
<reference evidence="1" key="1">
    <citation type="submission" date="2014-09" db="EMBL/GenBank/DDBJ databases">
        <authorList>
            <person name="Magalhaes I.L.F."/>
            <person name="Oliveira U."/>
            <person name="Santos F.R."/>
            <person name="Vidigal T.H.D.A."/>
            <person name="Brescovit A.D."/>
            <person name="Santos A.J."/>
        </authorList>
    </citation>
    <scope>NUCLEOTIDE SEQUENCE</scope>
    <source>
        <tissue evidence="1">Shoot tissue taken approximately 20 cm above the soil surface</tissue>
    </source>
</reference>
<protein>
    <submittedName>
        <fullName evidence="1">Uncharacterized protein</fullName>
    </submittedName>
</protein>
<dbReference type="EMBL" id="GBRH01181024">
    <property type="protein sequence ID" value="JAE16872.1"/>
    <property type="molecule type" value="Transcribed_RNA"/>
</dbReference>
<name>A0A0A9FX76_ARUDO</name>
<proteinExistence type="predicted"/>
<dbReference type="AlphaFoldDB" id="A0A0A9FX76"/>
<evidence type="ECO:0000313" key="1">
    <source>
        <dbReference type="EMBL" id="JAE16872.1"/>
    </source>
</evidence>